<sequence length="127" mass="14857">MSSYPTLAEMDISRAGEIRHYTLHQEGKGDVLKIFYKRKKGSFLPERKTFRFGRSAKMIATGDRNQESREVYEISPFLLKAVSELDRLLKAQDSVVDKKQHIIDRMEQIEQEIKSAHEEMRSLLKEL</sequence>
<keyword evidence="1" id="KW-0175">Coiled coil</keyword>
<evidence type="ECO:0000313" key="2">
    <source>
        <dbReference type="EMBL" id="PWR00152.1"/>
    </source>
</evidence>
<feature type="coiled-coil region" evidence="1">
    <location>
        <begin position="99"/>
        <end position="126"/>
    </location>
</feature>
<dbReference type="AlphaFoldDB" id="A0A317CPY3"/>
<dbReference type="Pfam" id="PF11944">
    <property type="entry name" value="DUF3461"/>
    <property type="match status" value="1"/>
</dbReference>
<keyword evidence="3" id="KW-1185">Reference proteome</keyword>
<evidence type="ECO:0000256" key="1">
    <source>
        <dbReference type="SAM" id="Coils"/>
    </source>
</evidence>
<dbReference type="Proteomes" id="UP000245539">
    <property type="component" value="Unassembled WGS sequence"/>
</dbReference>
<accession>A0A317CPY3</accession>
<comment type="caution">
    <text evidence="2">The sequence shown here is derived from an EMBL/GenBank/DDBJ whole genome shotgun (WGS) entry which is preliminary data.</text>
</comment>
<dbReference type="OrthoDB" id="5624524at2"/>
<reference evidence="2 3" key="1">
    <citation type="submission" date="2018-05" db="EMBL/GenBank/DDBJ databases">
        <title>Leucothrix arctica sp. nov., isolated from Arctic seawater.</title>
        <authorList>
            <person name="Choi A."/>
            <person name="Baek K."/>
        </authorList>
    </citation>
    <scope>NUCLEOTIDE SEQUENCE [LARGE SCALE GENOMIC DNA]</scope>
    <source>
        <strain evidence="2 3">JCM 18388</strain>
    </source>
</reference>
<evidence type="ECO:0000313" key="3">
    <source>
        <dbReference type="Proteomes" id="UP000245539"/>
    </source>
</evidence>
<dbReference type="InterPro" id="IPR020911">
    <property type="entry name" value="UPF0325"/>
</dbReference>
<organism evidence="2 3">
    <name type="scientific">Leucothrix pacifica</name>
    <dbReference type="NCBI Taxonomy" id="1247513"/>
    <lineage>
        <taxon>Bacteria</taxon>
        <taxon>Pseudomonadati</taxon>
        <taxon>Pseudomonadota</taxon>
        <taxon>Gammaproteobacteria</taxon>
        <taxon>Thiotrichales</taxon>
        <taxon>Thiotrichaceae</taxon>
        <taxon>Leucothrix</taxon>
    </lineage>
</organism>
<gene>
    <name evidence="2" type="ORF">DKW60_03160</name>
</gene>
<dbReference type="EMBL" id="QGKM01000005">
    <property type="protein sequence ID" value="PWR00152.1"/>
    <property type="molecule type" value="Genomic_DNA"/>
</dbReference>
<protein>
    <submittedName>
        <fullName evidence="2">DUF3461 domain-containing protein</fullName>
    </submittedName>
</protein>
<dbReference type="RefSeq" id="WP_109836207.1">
    <property type="nucleotide sequence ID" value="NZ_QGKM01000005.1"/>
</dbReference>
<name>A0A317CPY3_9GAMM</name>
<proteinExistence type="predicted"/>